<name>A0A1D1YNV0_9ARAE</name>
<dbReference type="EMBL" id="GDJX01011630">
    <property type="protein sequence ID" value="JAT56306.1"/>
    <property type="molecule type" value="Transcribed_RNA"/>
</dbReference>
<accession>A0A1D1YNV0</accession>
<feature type="non-terminal residue" evidence="1">
    <location>
        <position position="1"/>
    </location>
</feature>
<feature type="non-terminal residue" evidence="1">
    <location>
        <position position="114"/>
    </location>
</feature>
<dbReference type="AlphaFoldDB" id="A0A1D1YNV0"/>
<proteinExistence type="predicted"/>
<gene>
    <name evidence="1" type="primary">At1g48120_15</name>
    <name evidence="1" type="ORF">g.97421</name>
</gene>
<sequence>LPRFRRVLVPSGDQARRVPLMARWTPIVSQQTIYEQMDRIRRGLDETRDSEIVWRPYQDESMTGQPWVVEGQHLFRCDLYLHALNIVEPLYVSLVMRTLGLHQSNLDFAALEKK</sequence>
<organism evidence="1">
    <name type="scientific">Anthurium amnicola</name>
    <dbReference type="NCBI Taxonomy" id="1678845"/>
    <lineage>
        <taxon>Eukaryota</taxon>
        <taxon>Viridiplantae</taxon>
        <taxon>Streptophyta</taxon>
        <taxon>Embryophyta</taxon>
        <taxon>Tracheophyta</taxon>
        <taxon>Spermatophyta</taxon>
        <taxon>Magnoliopsida</taxon>
        <taxon>Liliopsida</taxon>
        <taxon>Araceae</taxon>
        <taxon>Pothoideae</taxon>
        <taxon>Potheae</taxon>
        <taxon>Anthurium</taxon>
    </lineage>
</organism>
<protein>
    <submittedName>
        <fullName evidence="1">Serine/threonine-protein phosphatase 7 long form</fullName>
    </submittedName>
</protein>
<evidence type="ECO:0000313" key="1">
    <source>
        <dbReference type="EMBL" id="JAT56306.1"/>
    </source>
</evidence>
<reference evidence="1" key="1">
    <citation type="submission" date="2015-07" db="EMBL/GenBank/DDBJ databases">
        <title>Transcriptome Assembly of Anthurium amnicola.</title>
        <authorList>
            <person name="Suzuki J."/>
        </authorList>
    </citation>
    <scope>NUCLEOTIDE SEQUENCE</scope>
</reference>